<dbReference type="AlphaFoldDB" id="A0A6A4H632"/>
<feature type="region of interest" description="Disordered" evidence="1">
    <location>
        <begin position="246"/>
        <end position="287"/>
    </location>
</feature>
<evidence type="ECO:0000313" key="3">
    <source>
        <dbReference type="Proteomes" id="UP000799118"/>
    </source>
</evidence>
<dbReference type="OrthoDB" id="3044110at2759"/>
<accession>A0A6A4H632</accession>
<feature type="compositionally biased region" description="Gly residues" evidence="1">
    <location>
        <begin position="269"/>
        <end position="278"/>
    </location>
</feature>
<evidence type="ECO:0000256" key="1">
    <source>
        <dbReference type="SAM" id="MobiDB-lite"/>
    </source>
</evidence>
<protein>
    <submittedName>
        <fullName evidence="2">Uncharacterized protein</fullName>
    </submittedName>
</protein>
<proteinExistence type="predicted"/>
<sequence>MSDLINMDPALLTPAQCASAAEQRLLAVAFTLKTAQQLEKAMKAEKYTIPESLRKSLHTYSMLFLLSPHLSSFRGRVADAVINAMRELGFEGIPARHEIGNIDVVRAFINEKLTQDHYTIKKKLDGSVKPNSATANIGNLAHALCSKFNVPMTVELLARIALLRWSLGQHPDDEAEQFWLHVDHDIDEYRRSGGFKSPDTAGMNFRYLYDEDVKKYGDPTTTSVIIVPTSSITDNQYTIISKWAKTVNPPDDKKSNKRQRMDDGEDEVGGGGEPGSSGDGSNNGITE</sequence>
<name>A0A6A4H632_9AGAR</name>
<evidence type="ECO:0000313" key="2">
    <source>
        <dbReference type="EMBL" id="KAE9393246.1"/>
    </source>
</evidence>
<keyword evidence="3" id="KW-1185">Reference proteome</keyword>
<gene>
    <name evidence="2" type="ORF">BT96DRAFT_999619</name>
</gene>
<feature type="compositionally biased region" description="Basic and acidic residues" evidence="1">
    <location>
        <begin position="250"/>
        <end position="262"/>
    </location>
</feature>
<organism evidence="2 3">
    <name type="scientific">Gymnopus androsaceus JB14</name>
    <dbReference type="NCBI Taxonomy" id="1447944"/>
    <lineage>
        <taxon>Eukaryota</taxon>
        <taxon>Fungi</taxon>
        <taxon>Dikarya</taxon>
        <taxon>Basidiomycota</taxon>
        <taxon>Agaricomycotina</taxon>
        <taxon>Agaricomycetes</taxon>
        <taxon>Agaricomycetidae</taxon>
        <taxon>Agaricales</taxon>
        <taxon>Marasmiineae</taxon>
        <taxon>Omphalotaceae</taxon>
        <taxon>Gymnopus</taxon>
    </lineage>
</organism>
<reference evidence="2" key="1">
    <citation type="journal article" date="2019" name="Environ. Microbiol.">
        <title>Fungal ecological strategies reflected in gene transcription - a case study of two litter decomposers.</title>
        <authorList>
            <person name="Barbi F."/>
            <person name="Kohler A."/>
            <person name="Barry K."/>
            <person name="Baskaran P."/>
            <person name="Daum C."/>
            <person name="Fauchery L."/>
            <person name="Ihrmark K."/>
            <person name="Kuo A."/>
            <person name="LaButti K."/>
            <person name="Lipzen A."/>
            <person name="Morin E."/>
            <person name="Grigoriev I.V."/>
            <person name="Henrissat B."/>
            <person name="Lindahl B."/>
            <person name="Martin F."/>
        </authorList>
    </citation>
    <scope>NUCLEOTIDE SEQUENCE</scope>
    <source>
        <strain evidence="2">JB14</strain>
    </source>
</reference>
<dbReference type="Proteomes" id="UP000799118">
    <property type="component" value="Unassembled WGS sequence"/>
</dbReference>
<dbReference type="EMBL" id="ML769577">
    <property type="protein sequence ID" value="KAE9393246.1"/>
    <property type="molecule type" value="Genomic_DNA"/>
</dbReference>